<feature type="transmembrane region" description="Helical" evidence="7">
    <location>
        <begin position="258"/>
        <end position="275"/>
    </location>
</feature>
<dbReference type="PANTHER" id="PTHR24221">
    <property type="entry name" value="ATP-BINDING CASSETTE SUB-FAMILY B"/>
    <property type="match status" value="1"/>
</dbReference>
<dbReference type="KEGG" id="broo:brsh051_04360"/>
<dbReference type="InterPro" id="IPR027417">
    <property type="entry name" value="P-loop_NTPase"/>
</dbReference>
<feature type="domain" description="ABC transporter" evidence="8">
    <location>
        <begin position="346"/>
        <end position="564"/>
    </location>
</feature>
<dbReference type="SUPFAM" id="SSF52540">
    <property type="entry name" value="P-loop containing nucleoside triphosphate hydrolases"/>
    <property type="match status" value="1"/>
</dbReference>
<name>A0AAN0KGJ2_9ACTN</name>
<dbReference type="GO" id="GO:0005524">
    <property type="term" value="F:ATP binding"/>
    <property type="evidence" value="ECO:0007669"/>
    <property type="project" value="UniProtKB-KW"/>
</dbReference>
<proteinExistence type="predicted"/>
<gene>
    <name evidence="10" type="ORF">brsh051_04360</name>
</gene>
<dbReference type="PROSITE" id="PS00211">
    <property type="entry name" value="ABC_TRANSPORTER_1"/>
    <property type="match status" value="1"/>
</dbReference>
<dbReference type="PROSITE" id="PS50929">
    <property type="entry name" value="ABC_TM1F"/>
    <property type="match status" value="1"/>
</dbReference>
<dbReference type="InterPro" id="IPR039421">
    <property type="entry name" value="Type_1_exporter"/>
</dbReference>
<dbReference type="GO" id="GO:0034040">
    <property type="term" value="F:ATPase-coupled lipid transmembrane transporter activity"/>
    <property type="evidence" value="ECO:0007669"/>
    <property type="project" value="TreeGrafter"/>
</dbReference>
<evidence type="ECO:0000256" key="3">
    <source>
        <dbReference type="ARBA" id="ARBA00022741"/>
    </source>
</evidence>
<dbReference type="InterPro" id="IPR003439">
    <property type="entry name" value="ABC_transporter-like_ATP-bd"/>
</dbReference>
<dbReference type="GO" id="GO:0016887">
    <property type="term" value="F:ATP hydrolysis activity"/>
    <property type="evidence" value="ECO:0007669"/>
    <property type="project" value="InterPro"/>
</dbReference>
<feature type="transmembrane region" description="Helical" evidence="7">
    <location>
        <begin position="64"/>
        <end position="82"/>
    </location>
</feature>
<dbReference type="Gene3D" id="3.40.50.300">
    <property type="entry name" value="P-loop containing nucleotide triphosphate hydrolases"/>
    <property type="match status" value="1"/>
</dbReference>
<dbReference type="Pfam" id="PF00664">
    <property type="entry name" value="ABC_membrane"/>
    <property type="match status" value="1"/>
</dbReference>
<evidence type="ECO:0000256" key="1">
    <source>
        <dbReference type="ARBA" id="ARBA00004651"/>
    </source>
</evidence>
<dbReference type="InterPro" id="IPR003593">
    <property type="entry name" value="AAA+_ATPase"/>
</dbReference>
<sequence>MTTTKQLRRWLISVARPVLKPLGASIVFRHVDQLAGLALLAISAGAVTKVAGNALGAPASETAWLPNTAAMLAVVLVTVSLVKGLARYLEHFFGHLVAFKALELLRVRLYQALVPQTPALMQRSTSGDLLVRATKDIDRIEVFFAHTFPPAVTAVTVPVIGVLAIGGIASWPVALVAAAGLVVSLATAWLGSGANLAVSHRVAGLRGRISQHVTDSVQGMAEVTGYGHVTRRLDELVGLDAQVAAAQRSRSRFQAARNGLQVIAMGATTLVATIVAVGQGLGLVPTAVTIALIWRLFDSTAAVKDFMSSLDVSMAAAERVHRIVTVAPLITDPESSAQLPDGPLAVAWNQVSYSYPSEGIAREPAVKDVTIDVPAGTHCCLIGHSGCGKSTLLQLALRFDDPQSGRVLVGGVDVRRLEAAQLRSRVALVSQSPFLFHGSIADNLRVASPDATDDQLHEVLRIAQLDEEVEAMPGGLGAPIGEQGQRLSGGQQQRLALARALLTPADVFLLDEFTSHLNRDLADRVREGLRAARPRVTIIESTHLLDAVRADQVVRLDAGRLVSA</sequence>
<dbReference type="InterPro" id="IPR036640">
    <property type="entry name" value="ABC1_TM_sf"/>
</dbReference>
<protein>
    <submittedName>
        <fullName evidence="10">ABC transporter ATP-binding protein</fullName>
    </submittedName>
</protein>
<evidence type="ECO:0000256" key="4">
    <source>
        <dbReference type="ARBA" id="ARBA00022840"/>
    </source>
</evidence>
<evidence type="ECO:0000313" key="10">
    <source>
        <dbReference type="EMBL" id="BEH01155.1"/>
    </source>
</evidence>
<dbReference type="AlphaFoldDB" id="A0AAN0KGJ2"/>
<reference evidence="10" key="1">
    <citation type="journal article" date="2024" name="Int. J. Syst. Evol. Microbiol.">
        <title>Brooklawnia propionicigenes sp. nov., a facultatively anaerobic, propionate-producing bacterium isolated from a methanogenic reactor treating waste from cattle farms.</title>
        <authorList>
            <person name="Akita Y."/>
            <person name="Ueki A."/>
            <person name="Tonouchi A."/>
            <person name="Sugawara Y."/>
            <person name="Honma S."/>
            <person name="Kaku N."/>
            <person name="Ueki K."/>
        </authorList>
    </citation>
    <scope>NUCLEOTIDE SEQUENCE</scope>
    <source>
        <strain evidence="10">SH051</strain>
    </source>
</reference>
<keyword evidence="11" id="KW-1185">Reference proteome</keyword>
<evidence type="ECO:0000256" key="7">
    <source>
        <dbReference type="SAM" id="Phobius"/>
    </source>
</evidence>
<dbReference type="EMBL" id="AP028056">
    <property type="protein sequence ID" value="BEH01155.1"/>
    <property type="molecule type" value="Genomic_DNA"/>
</dbReference>
<keyword evidence="4 10" id="KW-0067">ATP-binding</keyword>
<keyword evidence="5 7" id="KW-1133">Transmembrane helix</keyword>
<evidence type="ECO:0000256" key="6">
    <source>
        <dbReference type="ARBA" id="ARBA00023136"/>
    </source>
</evidence>
<feature type="transmembrane region" description="Helical" evidence="7">
    <location>
        <begin position="142"/>
        <end position="169"/>
    </location>
</feature>
<evidence type="ECO:0000259" key="8">
    <source>
        <dbReference type="PROSITE" id="PS50893"/>
    </source>
</evidence>
<feature type="domain" description="ABC transmembrane type-1" evidence="9">
    <location>
        <begin position="37"/>
        <end position="277"/>
    </location>
</feature>
<organism evidence="10 11">
    <name type="scientific">Brooklawnia propionicigenes</name>
    <dbReference type="NCBI Taxonomy" id="3041175"/>
    <lineage>
        <taxon>Bacteria</taxon>
        <taxon>Bacillati</taxon>
        <taxon>Actinomycetota</taxon>
        <taxon>Actinomycetes</taxon>
        <taxon>Propionibacteriales</taxon>
        <taxon>Propionibacteriaceae</taxon>
        <taxon>Brooklawnia</taxon>
    </lineage>
</organism>
<evidence type="ECO:0000313" key="11">
    <source>
        <dbReference type="Proteomes" id="UP001431656"/>
    </source>
</evidence>
<dbReference type="GO" id="GO:0005886">
    <property type="term" value="C:plasma membrane"/>
    <property type="evidence" value="ECO:0007669"/>
    <property type="project" value="UniProtKB-SubCell"/>
</dbReference>
<dbReference type="Gene3D" id="1.20.1560.10">
    <property type="entry name" value="ABC transporter type 1, transmembrane domain"/>
    <property type="match status" value="1"/>
</dbReference>
<evidence type="ECO:0000256" key="5">
    <source>
        <dbReference type="ARBA" id="ARBA00022989"/>
    </source>
</evidence>
<comment type="subcellular location">
    <subcellularLocation>
        <location evidence="1">Cell membrane</location>
        <topology evidence="1">Multi-pass membrane protein</topology>
    </subcellularLocation>
</comment>
<accession>A0AAN0KGJ2</accession>
<feature type="transmembrane region" description="Helical" evidence="7">
    <location>
        <begin position="34"/>
        <end position="52"/>
    </location>
</feature>
<evidence type="ECO:0000256" key="2">
    <source>
        <dbReference type="ARBA" id="ARBA00022692"/>
    </source>
</evidence>
<dbReference type="PROSITE" id="PS50893">
    <property type="entry name" value="ABC_TRANSPORTER_2"/>
    <property type="match status" value="1"/>
</dbReference>
<dbReference type="Pfam" id="PF00005">
    <property type="entry name" value="ABC_tran"/>
    <property type="match status" value="1"/>
</dbReference>
<dbReference type="Proteomes" id="UP001431656">
    <property type="component" value="Chromosome"/>
</dbReference>
<dbReference type="PANTHER" id="PTHR24221:SF654">
    <property type="entry name" value="ATP-BINDING CASSETTE SUB-FAMILY B MEMBER 6"/>
    <property type="match status" value="1"/>
</dbReference>
<keyword evidence="6 7" id="KW-0472">Membrane</keyword>
<dbReference type="RefSeq" id="WP_286267149.1">
    <property type="nucleotide sequence ID" value="NZ_AP028056.1"/>
</dbReference>
<keyword evidence="2 7" id="KW-0812">Transmembrane</keyword>
<dbReference type="SMART" id="SM00382">
    <property type="entry name" value="AAA"/>
    <property type="match status" value="1"/>
</dbReference>
<evidence type="ECO:0000259" key="9">
    <source>
        <dbReference type="PROSITE" id="PS50929"/>
    </source>
</evidence>
<dbReference type="GO" id="GO:0140359">
    <property type="term" value="F:ABC-type transporter activity"/>
    <property type="evidence" value="ECO:0007669"/>
    <property type="project" value="InterPro"/>
</dbReference>
<keyword evidence="3" id="KW-0547">Nucleotide-binding</keyword>
<dbReference type="SUPFAM" id="SSF90123">
    <property type="entry name" value="ABC transporter transmembrane region"/>
    <property type="match status" value="1"/>
</dbReference>
<dbReference type="InterPro" id="IPR017871">
    <property type="entry name" value="ABC_transporter-like_CS"/>
</dbReference>
<dbReference type="InterPro" id="IPR011527">
    <property type="entry name" value="ABC1_TM_dom"/>
</dbReference>
<feature type="transmembrane region" description="Helical" evidence="7">
    <location>
        <begin position="175"/>
        <end position="198"/>
    </location>
</feature>